<feature type="non-terminal residue" evidence="1">
    <location>
        <position position="1"/>
    </location>
</feature>
<reference evidence="1" key="1">
    <citation type="journal article" date="2018" name="PLoS Negl. Trop. Dis.">
        <title>Sialome diversity of ticks revealed by RNAseq of single tick salivary glands.</title>
        <authorList>
            <person name="Perner J."/>
            <person name="Kropackova S."/>
            <person name="Kopacek P."/>
            <person name="Ribeiro J.M."/>
        </authorList>
    </citation>
    <scope>NUCLEOTIDE SEQUENCE</scope>
    <source>
        <strain evidence="1">Siblings of single egg batch collected in Ceske Budejovice</strain>
        <tissue evidence="1">Salivary glands</tissue>
    </source>
</reference>
<feature type="non-terminal residue" evidence="1">
    <location>
        <position position="98"/>
    </location>
</feature>
<sequence length="98" mass="10828">RLAIGVQGPIRQPRDCNAAAIITVLFWCCFAFESHRTLKLWHAVAILGVRHCAGIRKLPTGGSVPKTAKRWQCFEIPQNRRTSPSQNAFISPADNDGS</sequence>
<accession>A0A147BBC7</accession>
<name>A0A147BBC7_IXORI</name>
<organism evidence="1">
    <name type="scientific">Ixodes ricinus</name>
    <name type="common">Common tick</name>
    <name type="synonym">Acarus ricinus</name>
    <dbReference type="NCBI Taxonomy" id="34613"/>
    <lineage>
        <taxon>Eukaryota</taxon>
        <taxon>Metazoa</taxon>
        <taxon>Ecdysozoa</taxon>
        <taxon>Arthropoda</taxon>
        <taxon>Chelicerata</taxon>
        <taxon>Arachnida</taxon>
        <taxon>Acari</taxon>
        <taxon>Parasitiformes</taxon>
        <taxon>Ixodida</taxon>
        <taxon>Ixodoidea</taxon>
        <taxon>Ixodidae</taxon>
        <taxon>Ixodinae</taxon>
        <taxon>Ixodes</taxon>
    </lineage>
</organism>
<dbReference type="AlphaFoldDB" id="A0A147BBC7"/>
<evidence type="ECO:0000313" key="1">
    <source>
        <dbReference type="EMBL" id="JAR88059.1"/>
    </source>
</evidence>
<protein>
    <submittedName>
        <fullName evidence="1">Uncharacterized protein</fullName>
    </submittedName>
</protein>
<dbReference type="EMBL" id="GEGO01007345">
    <property type="protein sequence ID" value="JAR88059.1"/>
    <property type="molecule type" value="Transcribed_RNA"/>
</dbReference>
<proteinExistence type="predicted"/>